<keyword evidence="1" id="KW-0472">Membrane</keyword>
<dbReference type="AlphaFoldDB" id="A0AA47E567"/>
<feature type="transmembrane region" description="Helical" evidence="1">
    <location>
        <begin position="67"/>
        <end position="86"/>
    </location>
</feature>
<evidence type="ECO:0000313" key="2">
    <source>
        <dbReference type="EMBL" id="WAE54362.1"/>
    </source>
</evidence>
<organism evidence="2 3">
    <name type="scientific">Stutzerimonas frequens</name>
    <dbReference type="NCBI Taxonomy" id="2968969"/>
    <lineage>
        <taxon>Bacteria</taxon>
        <taxon>Pseudomonadati</taxon>
        <taxon>Pseudomonadota</taxon>
        <taxon>Gammaproteobacteria</taxon>
        <taxon>Pseudomonadales</taxon>
        <taxon>Pseudomonadaceae</taxon>
        <taxon>Stutzerimonas</taxon>
    </lineage>
</organism>
<feature type="transmembrane region" description="Helical" evidence="1">
    <location>
        <begin position="21"/>
        <end position="47"/>
    </location>
</feature>
<sequence>MRILKENKDRSREAQEAYSDLMLKAAGSMYTACFLLFFTVPATVLVNAYMRNPNLGIMQTLQSTLDVVLIAIFLFATPAALVGKLLEHHALNTIDKWALADKKAETKGRILRNNKN</sequence>
<accession>A0AA47E567</accession>
<evidence type="ECO:0000313" key="3">
    <source>
        <dbReference type="Proteomes" id="UP001164632"/>
    </source>
</evidence>
<dbReference type="RefSeq" id="WP_267932596.1">
    <property type="nucleotide sequence ID" value="NZ_CP113257.1"/>
</dbReference>
<evidence type="ECO:0000256" key="1">
    <source>
        <dbReference type="SAM" id="Phobius"/>
    </source>
</evidence>
<reference evidence="2" key="1">
    <citation type="submission" date="2022-11" db="EMBL/GenBank/DDBJ databases">
        <title>Genomic of Pseudomonas TF18.</title>
        <authorList>
            <person name="Liu T."/>
        </authorList>
    </citation>
    <scope>NUCLEOTIDE SEQUENCE</scope>
    <source>
        <strain evidence="2">TF18</strain>
    </source>
</reference>
<dbReference type="EMBL" id="CP113257">
    <property type="protein sequence ID" value="WAE54362.1"/>
    <property type="molecule type" value="Genomic_DNA"/>
</dbReference>
<proteinExistence type="predicted"/>
<dbReference type="Proteomes" id="UP001164632">
    <property type="component" value="Chromosome"/>
</dbReference>
<keyword evidence="1" id="KW-0812">Transmembrane</keyword>
<gene>
    <name evidence="2" type="ORF">OSV15_09475</name>
</gene>
<name>A0AA47E567_9GAMM</name>
<keyword evidence="1" id="KW-1133">Transmembrane helix</keyword>
<protein>
    <submittedName>
        <fullName evidence="2">Uncharacterized protein</fullName>
    </submittedName>
</protein>